<keyword evidence="2" id="KW-1185">Reference proteome</keyword>
<dbReference type="Proteomes" id="UP001489719">
    <property type="component" value="Unassembled WGS sequence"/>
</dbReference>
<organism evidence="1 2">
    <name type="scientific">Lipomyces orientalis</name>
    <dbReference type="NCBI Taxonomy" id="1233043"/>
    <lineage>
        <taxon>Eukaryota</taxon>
        <taxon>Fungi</taxon>
        <taxon>Dikarya</taxon>
        <taxon>Ascomycota</taxon>
        <taxon>Saccharomycotina</taxon>
        <taxon>Lipomycetes</taxon>
        <taxon>Lipomycetales</taxon>
        <taxon>Lipomycetaceae</taxon>
        <taxon>Lipomyces</taxon>
    </lineage>
</organism>
<proteinExistence type="predicted"/>
<name>A0ACC3TXU9_9ASCO</name>
<reference evidence="2" key="1">
    <citation type="journal article" date="2024" name="Front. Bioeng. Biotechnol.">
        <title>Genome-scale model development and genomic sequencing of the oleaginous clade Lipomyces.</title>
        <authorList>
            <person name="Czajka J.J."/>
            <person name="Han Y."/>
            <person name="Kim J."/>
            <person name="Mondo S.J."/>
            <person name="Hofstad B.A."/>
            <person name="Robles A."/>
            <person name="Haridas S."/>
            <person name="Riley R."/>
            <person name="LaButti K."/>
            <person name="Pangilinan J."/>
            <person name="Andreopoulos W."/>
            <person name="Lipzen A."/>
            <person name="Yan J."/>
            <person name="Wang M."/>
            <person name="Ng V."/>
            <person name="Grigoriev I.V."/>
            <person name="Spatafora J.W."/>
            <person name="Magnuson J.K."/>
            <person name="Baker S.E."/>
            <person name="Pomraning K.R."/>
        </authorList>
    </citation>
    <scope>NUCLEOTIDE SEQUENCE [LARGE SCALE GENOMIC DNA]</scope>
    <source>
        <strain evidence="2">CBS 10300</strain>
    </source>
</reference>
<dbReference type="EMBL" id="MU970036">
    <property type="protein sequence ID" value="KAK9326090.1"/>
    <property type="molecule type" value="Genomic_DNA"/>
</dbReference>
<evidence type="ECO:0000313" key="1">
    <source>
        <dbReference type="EMBL" id="KAK9326090.1"/>
    </source>
</evidence>
<gene>
    <name evidence="1" type="ORF">V1517DRAFT_312679</name>
</gene>
<comment type="caution">
    <text evidence="1">The sequence shown here is derived from an EMBL/GenBank/DDBJ whole genome shotgun (WGS) entry which is preliminary data.</text>
</comment>
<sequence length="577" mass="64980">MVPSGTLHLSPVDLVLPSFLLLSVPISSSYISLRIPIIERFTIVTEVTDGTFTMNFGEVISVIQTNVLNHTYISLISLLPLSLLLYIIINEFIRASVRIPGFDGPRGYPLVGNIPQIRYNASEKYRNWAKKFGPIFQIQLGNIPVLVLNSSAAAQKVLVANSQATISRPMFYTFHKVVSTTAGFTIGTSPFDESLKRRRKAAATALNKSAVQTYTPHIDLETKEFIRDAFEIGRKGQLAIDPLPLIQHLSLNLSLTLNWGTRIDSVHDPLFEEITEVEEYVSRFRSTTGNKQDYIPLLRLNPFSGQSALAKNMRARRDVYLTRMNRELDERIANKTYKPCIQANVLLDPEAKLNATELMSISLTMVSGGLDTITTLVAWALALLAQRPDIQKKAYAAIREYFTEQEVLCDPLDDQKCAYMVALVRELLRMYTPLRLALPRAAERDFYVDGKLVPKGTAIFLNSWACNMDNDLWPDPEEFRPERFLEKSSAPIFTFGQGSRMCAGYMLGSRELYLLFMRIISGFEIIEHEAVDTDPLTGLSDPTSLVSTPNRYKIIFRPRQTDTLEKALKNHVPVTAD</sequence>
<accession>A0ACC3TXU9</accession>
<protein>
    <submittedName>
        <fullName evidence="1">Cytochrome P450</fullName>
    </submittedName>
</protein>
<evidence type="ECO:0000313" key="2">
    <source>
        <dbReference type="Proteomes" id="UP001489719"/>
    </source>
</evidence>